<dbReference type="InterPro" id="IPR045288">
    <property type="entry name" value="At1g75140-like"/>
</dbReference>
<dbReference type="PANTHER" id="PTHR35464">
    <property type="entry name" value="OS06G0115200 PROTEIN"/>
    <property type="match status" value="1"/>
</dbReference>
<feature type="region of interest" description="Disordered" evidence="2">
    <location>
        <begin position="545"/>
        <end position="684"/>
    </location>
</feature>
<feature type="transmembrane region" description="Helical" evidence="3">
    <location>
        <begin position="504"/>
        <end position="524"/>
    </location>
</feature>
<keyword evidence="3" id="KW-1133">Transmembrane helix</keyword>
<dbReference type="OMA" id="TQYYGRV"/>
<keyword evidence="1" id="KW-0175">Coiled coil</keyword>
<sequence>MGAAGGKCLLFSVYFVFVLGLGCGRGCCSGVEGEIGSSDESESLLDRQRAEIRKLEELVMNLSEIVGKLESKLLPVVGRVHRFDDGGVDADGLGLGDVSGIDAGKVGKVKSLDAKKAFNKAESVEREKKAFSVKKYSPFWSEKFQFEAAVKLDSEATCVNVLPFKDFEGLSKYFAVGDEKGRIYVFLRNGDVSFEFDTTSHSPILSMVSYLSAYKNESVVVTGHWNGEIKMHRIWEASGGEDWSSLMMEYVRDIAGPVGGEEDIGSGGSGDVVILEVHHVGRMKYILSSDGSGTIKVYRENGMLHGSVIPSSKPIVFLKQRLLFLTETGAGSLDLRAMRVKESECEGLNRSRVRNYVFDAAERSKAYGFTSEGEMIHVLLLGDVMNFKCRVRSKRKFEMEEPLVLQAIKGYLLVVNQEKVFVYNVSSQHYVRAGSPRLLFSAGIDEIRATFLNTQAMDSDGPSKVLIPLVASDKEKLVVIGLGDGYVGLYRSNLPIFKSESSTILWTSPVLFFIIFLFAAWHFFAKKKEVLTAWGPDDPFTSASAMAGTPLGSGAEDRSFTDGATRNTDLMELRSGGGLRGPSRRYASPSRYQGGSANSFRPGSADLSSRPASVDPSFRNPSELKYRGSPLDNSGDLSARPAAGDPSFRNPSELKYRGSALDNSGFPKRREGLFANSQVGEDVS</sequence>
<dbReference type="InterPro" id="IPR036322">
    <property type="entry name" value="WD40_repeat_dom_sf"/>
</dbReference>
<keyword evidence="6" id="KW-1185">Reference proteome</keyword>
<evidence type="ECO:0000256" key="1">
    <source>
        <dbReference type="SAM" id="Coils"/>
    </source>
</evidence>
<dbReference type="Proteomes" id="UP000594263">
    <property type="component" value="Unplaced"/>
</dbReference>
<name>A0A7N0TC85_KALFE</name>
<protein>
    <submittedName>
        <fullName evidence="5">Uncharacterized protein</fullName>
    </submittedName>
</protein>
<evidence type="ECO:0000313" key="5">
    <source>
        <dbReference type="EnsemblPlants" id="Kaladp0032s0087.1.v1.1.CDS.1"/>
    </source>
</evidence>
<feature type="coiled-coil region" evidence="1">
    <location>
        <begin position="38"/>
        <end position="72"/>
    </location>
</feature>
<feature type="chain" id="PRO_5029590613" evidence="4">
    <location>
        <begin position="25"/>
        <end position="684"/>
    </location>
</feature>
<feature type="compositionally biased region" description="Polar residues" evidence="2">
    <location>
        <begin position="590"/>
        <end position="611"/>
    </location>
</feature>
<accession>A0A7N0TC85</accession>
<dbReference type="PROSITE" id="PS51257">
    <property type="entry name" value="PROKAR_LIPOPROTEIN"/>
    <property type="match status" value="1"/>
</dbReference>
<dbReference type="SUPFAM" id="SSF50978">
    <property type="entry name" value="WD40 repeat-like"/>
    <property type="match status" value="1"/>
</dbReference>
<evidence type="ECO:0000256" key="4">
    <source>
        <dbReference type="SAM" id="SignalP"/>
    </source>
</evidence>
<dbReference type="EnsemblPlants" id="Kaladp0032s0087.1.v1.1">
    <property type="protein sequence ID" value="Kaladp0032s0087.1.v1.1.CDS.1"/>
    <property type="gene ID" value="Kaladp0032s0087.v1.1"/>
</dbReference>
<evidence type="ECO:0000256" key="3">
    <source>
        <dbReference type="SAM" id="Phobius"/>
    </source>
</evidence>
<feature type="signal peptide" evidence="4">
    <location>
        <begin position="1"/>
        <end position="24"/>
    </location>
</feature>
<organism evidence="5 6">
    <name type="scientific">Kalanchoe fedtschenkoi</name>
    <name type="common">Lavender scallops</name>
    <name type="synonym">South American air plant</name>
    <dbReference type="NCBI Taxonomy" id="63787"/>
    <lineage>
        <taxon>Eukaryota</taxon>
        <taxon>Viridiplantae</taxon>
        <taxon>Streptophyta</taxon>
        <taxon>Embryophyta</taxon>
        <taxon>Tracheophyta</taxon>
        <taxon>Spermatophyta</taxon>
        <taxon>Magnoliopsida</taxon>
        <taxon>eudicotyledons</taxon>
        <taxon>Gunneridae</taxon>
        <taxon>Pentapetalae</taxon>
        <taxon>Saxifragales</taxon>
        <taxon>Crassulaceae</taxon>
        <taxon>Kalanchoe</taxon>
    </lineage>
</organism>
<keyword evidence="4" id="KW-0732">Signal</keyword>
<keyword evidence="3" id="KW-0812">Transmembrane</keyword>
<dbReference type="Gramene" id="Kaladp0032s0087.1.v1.1">
    <property type="protein sequence ID" value="Kaladp0032s0087.1.v1.1.CDS.1"/>
    <property type="gene ID" value="Kaladp0032s0087.v1.1"/>
</dbReference>
<reference evidence="5" key="1">
    <citation type="submission" date="2021-01" db="UniProtKB">
        <authorList>
            <consortium name="EnsemblPlants"/>
        </authorList>
    </citation>
    <scope>IDENTIFICATION</scope>
</reference>
<evidence type="ECO:0000256" key="2">
    <source>
        <dbReference type="SAM" id="MobiDB-lite"/>
    </source>
</evidence>
<dbReference type="PANTHER" id="PTHR35464:SF1">
    <property type="entry name" value="OS06G0115200 PROTEIN"/>
    <property type="match status" value="1"/>
</dbReference>
<keyword evidence="3" id="KW-0472">Membrane</keyword>
<feature type="compositionally biased region" description="Polar residues" evidence="2">
    <location>
        <begin position="675"/>
        <end position="684"/>
    </location>
</feature>
<evidence type="ECO:0000313" key="6">
    <source>
        <dbReference type="Proteomes" id="UP000594263"/>
    </source>
</evidence>
<proteinExistence type="predicted"/>
<dbReference type="AlphaFoldDB" id="A0A7N0TC85"/>